<name>W2TVR8_NECAM</name>
<dbReference type="GO" id="GO:0005886">
    <property type="term" value="C:plasma membrane"/>
    <property type="evidence" value="ECO:0007669"/>
    <property type="project" value="UniProtKB-UniRule"/>
</dbReference>
<proteinExistence type="inferred from homology"/>
<dbReference type="EMBL" id="KI657794">
    <property type="protein sequence ID" value="ETN85156.1"/>
    <property type="molecule type" value="Genomic_DNA"/>
</dbReference>
<dbReference type="OMA" id="CYRCRPL"/>
<accession>W2TVR8</accession>
<evidence type="ECO:0000256" key="3">
    <source>
        <dbReference type="SAM" id="Phobius"/>
    </source>
</evidence>
<protein>
    <submittedName>
        <fullName evidence="4">Reduced folate carrier</fullName>
    </submittedName>
</protein>
<organism evidence="4 5">
    <name type="scientific">Necator americanus</name>
    <name type="common">Human hookworm</name>
    <dbReference type="NCBI Taxonomy" id="51031"/>
    <lineage>
        <taxon>Eukaryota</taxon>
        <taxon>Metazoa</taxon>
        <taxon>Ecdysozoa</taxon>
        <taxon>Nematoda</taxon>
        <taxon>Chromadorea</taxon>
        <taxon>Rhabditida</taxon>
        <taxon>Rhabditina</taxon>
        <taxon>Rhabditomorpha</taxon>
        <taxon>Strongyloidea</taxon>
        <taxon>Ancylostomatidae</taxon>
        <taxon>Bunostominae</taxon>
        <taxon>Necator</taxon>
    </lineage>
</organism>
<dbReference type="Pfam" id="PF01770">
    <property type="entry name" value="Folate_carrier"/>
    <property type="match status" value="2"/>
</dbReference>
<comment type="subcellular location">
    <subcellularLocation>
        <location evidence="2">Membrane</location>
        <topology evidence="2">Multi-pass membrane protein</topology>
    </subcellularLocation>
</comment>
<evidence type="ECO:0000256" key="2">
    <source>
        <dbReference type="PIRNR" id="PIRNR028739"/>
    </source>
</evidence>
<feature type="transmembrane region" description="Helical" evidence="3">
    <location>
        <begin position="243"/>
        <end position="265"/>
    </location>
</feature>
<dbReference type="SUPFAM" id="SSF103473">
    <property type="entry name" value="MFS general substrate transporter"/>
    <property type="match status" value="1"/>
</dbReference>
<keyword evidence="2" id="KW-0813">Transport</keyword>
<dbReference type="InterPro" id="IPR036259">
    <property type="entry name" value="MFS_trans_sf"/>
</dbReference>
<comment type="similarity">
    <text evidence="1 2">Belongs to the reduced folate carrier (RFC) transporter (TC 2.A.48) family.</text>
</comment>
<evidence type="ECO:0000256" key="1">
    <source>
        <dbReference type="ARBA" id="ARBA00005773"/>
    </source>
</evidence>
<feature type="transmembrane region" description="Helical" evidence="3">
    <location>
        <begin position="133"/>
        <end position="153"/>
    </location>
</feature>
<keyword evidence="3" id="KW-0812">Transmembrane</keyword>
<dbReference type="STRING" id="51031.W2TVR8"/>
<feature type="transmembrane region" description="Helical" evidence="3">
    <location>
        <begin position="334"/>
        <end position="352"/>
    </location>
</feature>
<dbReference type="Gene3D" id="1.20.1250.20">
    <property type="entry name" value="MFS general substrate transporter like domains"/>
    <property type="match status" value="1"/>
</dbReference>
<evidence type="ECO:0000313" key="5">
    <source>
        <dbReference type="Proteomes" id="UP000053676"/>
    </source>
</evidence>
<feature type="transmembrane region" description="Helical" evidence="3">
    <location>
        <begin position="45"/>
        <end position="65"/>
    </location>
</feature>
<keyword evidence="3" id="KW-1133">Transmembrane helix</keyword>
<gene>
    <name evidence="4" type="ORF">NECAME_06545</name>
</gene>
<keyword evidence="5" id="KW-1185">Reference proteome</keyword>
<dbReference type="KEGG" id="nai:NECAME_06545"/>
<dbReference type="GO" id="GO:0090482">
    <property type="term" value="F:vitamin transmembrane transporter activity"/>
    <property type="evidence" value="ECO:0007669"/>
    <property type="project" value="InterPro"/>
</dbReference>
<feature type="transmembrane region" description="Helical" evidence="3">
    <location>
        <begin position="159"/>
        <end position="181"/>
    </location>
</feature>
<feature type="transmembrane region" description="Helical" evidence="3">
    <location>
        <begin position="426"/>
        <end position="447"/>
    </location>
</feature>
<sequence>MHWKTTTILVCIYGVLKEFRPATPFLTPYLTSHYKNLTLDEVYGQIFPFWTYSYMIFLVPIFFLTDIFRYKPIIVLEGACLSLTWILLVWGEGVRQMQLMQICFGLASAAEIAYYSYLYAVVDEKKYRRVTSYIRSAALVGKLFAFGLAQILVSTQTGSYLLLNQISLAAVCIVFFVAIALPSVSAPEIQQEVQVEFVSNQNNQPGQENITRGEVERRKLDRGVRNYLITTLKNFQIFKENMVVLKWSTWWALASCGIFQVYNYIQALWLEMQPNPDNVENGLTEFMNTLVGIKNYVTFFFSNLREKIFTFVFVGAILAFGIQFAAIDWIKYGELTLTVSSCLIAVILAVISQTNYVVLAYVGYVCVTSIYNMLITAASCNIAIELTSTNYGLVFGWNTFVAVVLQTLLTFVVADSHGLNLDMRTQFVVYGVYFAAVGAIFLVVSVCSKFKTSPAEVTADVNQEDIEKTHD</sequence>
<dbReference type="PANTHER" id="PTHR10686:SF20">
    <property type="entry name" value="FOLATE TRANSPORTER 1"/>
    <property type="match status" value="1"/>
</dbReference>
<reference evidence="5" key="1">
    <citation type="journal article" date="2014" name="Nat. Genet.">
        <title>Genome of the human hookworm Necator americanus.</title>
        <authorList>
            <person name="Tang Y.T."/>
            <person name="Gao X."/>
            <person name="Rosa B.A."/>
            <person name="Abubucker S."/>
            <person name="Hallsworth-Pepin K."/>
            <person name="Martin J."/>
            <person name="Tyagi R."/>
            <person name="Heizer E."/>
            <person name="Zhang X."/>
            <person name="Bhonagiri-Palsikar V."/>
            <person name="Minx P."/>
            <person name="Warren W.C."/>
            <person name="Wang Q."/>
            <person name="Zhan B."/>
            <person name="Hotez P.J."/>
            <person name="Sternberg P.W."/>
            <person name="Dougall A."/>
            <person name="Gaze S.T."/>
            <person name="Mulvenna J."/>
            <person name="Sotillo J."/>
            <person name="Ranganathan S."/>
            <person name="Rabelo E.M."/>
            <person name="Wilson R.K."/>
            <person name="Felgner P.L."/>
            <person name="Bethony J."/>
            <person name="Hawdon J.M."/>
            <person name="Gasser R.B."/>
            <person name="Loukas A."/>
            <person name="Mitreva M."/>
        </authorList>
    </citation>
    <scope>NUCLEOTIDE SEQUENCE [LARGE SCALE GENOMIC DNA]</scope>
</reference>
<keyword evidence="2 3" id="KW-0472">Membrane</keyword>
<dbReference type="PANTHER" id="PTHR10686">
    <property type="entry name" value="FOLATE TRANSPORTER"/>
    <property type="match status" value="1"/>
</dbReference>
<feature type="transmembrane region" description="Helical" evidence="3">
    <location>
        <begin position="308"/>
        <end position="327"/>
    </location>
</feature>
<dbReference type="PIRSF" id="PIRSF028739">
    <property type="entry name" value="Folate_carrier"/>
    <property type="match status" value="1"/>
</dbReference>
<dbReference type="OrthoDB" id="18814at2759"/>
<feature type="transmembrane region" description="Helical" evidence="3">
    <location>
        <begin position="72"/>
        <end position="91"/>
    </location>
</feature>
<feature type="transmembrane region" description="Helical" evidence="3">
    <location>
        <begin position="358"/>
        <end position="384"/>
    </location>
</feature>
<dbReference type="AlphaFoldDB" id="W2TVR8"/>
<feature type="transmembrane region" description="Helical" evidence="3">
    <location>
        <begin position="97"/>
        <end position="121"/>
    </location>
</feature>
<dbReference type="Proteomes" id="UP000053676">
    <property type="component" value="Unassembled WGS sequence"/>
</dbReference>
<dbReference type="NCBIfam" id="TIGR00806">
    <property type="entry name" value="rfc"/>
    <property type="match status" value="1"/>
</dbReference>
<feature type="transmembrane region" description="Helical" evidence="3">
    <location>
        <begin position="391"/>
        <end position="414"/>
    </location>
</feature>
<dbReference type="InterPro" id="IPR002666">
    <property type="entry name" value="Folate_carrier"/>
</dbReference>
<evidence type="ECO:0000313" key="4">
    <source>
        <dbReference type="EMBL" id="ETN85156.1"/>
    </source>
</evidence>